<keyword evidence="2" id="KW-0233">DNA recombination</keyword>
<dbReference type="InterPro" id="IPR011344">
    <property type="entry name" value="ssDNA-bd"/>
</dbReference>
<gene>
    <name evidence="5" type="primary">ssb</name>
    <name evidence="5" type="ORF">GCM10011391_28320</name>
</gene>
<dbReference type="PANTHER" id="PTHR10302:SF27">
    <property type="entry name" value="SINGLE-STRANDED DNA-BINDING PROTEIN"/>
    <property type="match status" value="1"/>
</dbReference>
<dbReference type="CDD" id="cd04496">
    <property type="entry name" value="SSB_OBF"/>
    <property type="match status" value="1"/>
</dbReference>
<evidence type="ECO:0000313" key="6">
    <source>
        <dbReference type="Proteomes" id="UP000628775"/>
    </source>
</evidence>
<dbReference type="Gene3D" id="2.40.50.140">
    <property type="entry name" value="Nucleic acid-binding proteins"/>
    <property type="match status" value="1"/>
</dbReference>
<dbReference type="Proteomes" id="UP000628775">
    <property type="component" value="Unassembled WGS sequence"/>
</dbReference>
<dbReference type="SUPFAM" id="SSF50249">
    <property type="entry name" value="Nucleic acid-binding proteins"/>
    <property type="match status" value="1"/>
</dbReference>
<dbReference type="PIRSF" id="PIRSF002070">
    <property type="entry name" value="SSB"/>
    <property type="match status" value="1"/>
</dbReference>
<dbReference type="NCBIfam" id="TIGR00621">
    <property type="entry name" value="ssb"/>
    <property type="match status" value="1"/>
</dbReference>
<comment type="subunit">
    <text evidence="2">Homotetramer.</text>
</comment>
<sequence>MNNVNLTGRATRDLELRYTPNGKAVANGSIAVQRKFKNANGDYDADFVDFVAWGKTGELMDEYIKKGEHFGISGTLQTRTWEKDDGTKVKVTEVNVSDFDFPVKPKNGSNSSGNQNRGNESSNLSNASNSGGQGYEDPFADEGKPIEINDDDLPF</sequence>
<evidence type="ECO:0000313" key="5">
    <source>
        <dbReference type="EMBL" id="GGE47882.1"/>
    </source>
</evidence>
<feature type="short sequence motif" description="Important for interaction with partner proteins" evidence="2">
    <location>
        <begin position="150"/>
        <end position="155"/>
    </location>
</feature>
<keyword evidence="6" id="KW-1185">Reference proteome</keyword>
<dbReference type="Pfam" id="PF00436">
    <property type="entry name" value="SSB"/>
    <property type="match status" value="1"/>
</dbReference>
<dbReference type="PANTHER" id="PTHR10302">
    <property type="entry name" value="SINGLE-STRANDED DNA-BINDING PROTEIN"/>
    <property type="match status" value="1"/>
</dbReference>
<evidence type="ECO:0000256" key="3">
    <source>
        <dbReference type="PIRNR" id="PIRNR002070"/>
    </source>
</evidence>
<evidence type="ECO:0000256" key="4">
    <source>
        <dbReference type="SAM" id="MobiDB-lite"/>
    </source>
</evidence>
<comment type="caution">
    <text evidence="5">The sequence shown here is derived from an EMBL/GenBank/DDBJ whole genome shotgun (WGS) entry which is preliminary data.</text>
</comment>
<accession>A0A8J2YJN8</accession>
<dbReference type="InterPro" id="IPR012340">
    <property type="entry name" value="NA-bd_OB-fold"/>
</dbReference>
<dbReference type="GO" id="GO:0009295">
    <property type="term" value="C:nucleoid"/>
    <property type="evidence" value="ECO:0007669"/>
    <property type="project" value="TreeGrafter"/>
</dbReference>
<comment type="caution">
    <text evidence="2">Lacks conserved residue(s) required for the propagation of feature annotation.</text>
</comment>
<evidence type="ECO:0000256" key="1">
    <source>
        <dbReference type="ARBA" id="ARBA00023125"/>
    </source>
</evidence>
<dbReference type="PROSITE" id="PS50935">
    <property type="entry name" value="SSB"/>
    <property type="match status" value="1"/>
</dbReference>
<organism evidence="5 6">
    <name type="scientific">Pullulanibacillus camelliae</name>
    <dbReference type="NCBI Taxonomy" id="1707096"/>
    <lineage>
        <taxon>Bacteria</taxon>
        <taxon>Bacillati</taxon>
        <taxon>Bacillota</taxon>
        <taxon>Bacilli</taxon>
        <taxon>Bacillales</taxon>
        <taxon>Sporolactobacillaceae</taxon>
        <taxon>Pullulanibacillus</taxon>
    </lineage>
</organism>
<name>A0A8J2YJN8_9BACL</name>
<dbReference type="GO" id="GO:0006281">
    <property type="term" value="P:DNA repair"/>
    <property type="evidence" value="ECO:0007669"/>
    <property type="project" value="UniProtKB-UniRule"/>
</dbReference>
<dbReference type="RefSeq" id="WP_188695440.1">
    <property type="nucleotide sequence ID" value="NZ_BMIR01000014.1"/>
</dbReference>
<dbReference type="GO" id="GO:0006260">
    <property type="term" value="P:DNA replication"/>
    <property type="evidence" value="ECO:0007669"/>
    <property type="project" value="UniProtKB-UniRule"/>
</dbReference>
<protein>
    <recommendedName>
        <fullName evidence="2 3">Single-stranded DNA-binding protein</fullName>
        <shortName evidence="2">SSB</shortName>
    </recommendedName>
</protein>
<keyword evidence="2" id="KW-0227">DNA damage</keyword>
<keyword evidence="1 2" id="KW-0238">DNA-binding</keyword>
<dbReference type="HAMAP" id="MF_00984">
    <property type="entry name" value="SSB"/>
    <property type="match status" value="1"/>
</dbReference>
<reference evidence="5" key="2">
    <citation type="submission" date="2020-09" db="EMBL/GenBank/DDBJ databases">
        <authorList>
            <person name="Sun Q."/>
            <person name="Zhou Y."/>
        </authorList>
    </citation>
    <scope>NUCLEOTIDE SEQUENCE</scope>
    <source>
        <strain evidence="5">CGMCC 1.15371</strain>
    </source>
</reference>
<feature type="compositionally biased region" description="Low complexity" evidence="4">
    <location>
        <begin position="107"/>
        <end position="130"/>
    </location>
</feature>
<reference evidence="5" key="1">
    <citation type="journal article" date="2014" name="Int. J. Syst. Evol. Microbiol.">
        <title>Complete genome sequence of Corynebacterium casei LMG S-19264T (=DSM 44701T), isolated from a smear-ripened cheese.</title>
        <authorList>
            <consortium name="US DOE Joint Genome Institute (JGI-PGF)"/>
            <person name="Walter F."/>
            <person name="Albersmeier A."/>
            <person name="Kalinowski J."/>
            <person name="Ruckert C."/>
        </authorList>
    </citation>
    <scope>NUCLEOTIDE SEQUENCE</scope>
    <source>
        <strain evidence="5">CGMCC 1.15371</strain>
    </source>
</reference>
<keyword evidence="2" id="KW-0235">DNA replication</keyword>
<dbReference type="AlphaFoldDB" id="A0A8J2YJN8"/>
<proteinExistence type="inferred from homology"/>
<keyword evidence="2" id="KW-0234">DNA repair</keyword>
<dbReference type="GO" id="GO:0006310">
    <property type="term" value="P:DNA recombination"/>
    <property type="evidence" value="ECO:0007669"/>
    <property type="project" value="UniProtKB-UniRule"/>
</dbReference>
<comment type="function">
    <text evidence="2">Plays an important role in DNA replication, recombination and repair. Binds to ssDNA and to an array of partner proteins to recruit them to their sites of action during DNA metabolism.</text>
</comment>
<feature type="region of interest" description="Disordered" evidence="4">
    <location>
        <begin position="99"/>
        <end position="155"/>
    </location>
</feature>
<dbReference type="InterPro" id="IPR000424">
    <property type="entry name" value="Primosome_PriB/ssb"/>
</dbReference>
<dbReference type="GO" id="GO:0003697">
    <property type="term" value="F:single-stranded DNA binding"/>
    <property type="evidence" value="ECO:0007669"/>
    <property type="project" value="UniProtKB-UniRule"/>
</dbReference>
<evidence type="ECO:0000256" key="2">
    <source>
        <dbReference type="HAMAP-Rule" id="MF_00984"/>
    </source>
</evidence>
<dbReference type="EMBL" id="BMIR01000014">
    <property type="protein sequence ID" value="GGE47882.1"/>
    <property type="molecule type" value="Genomic_DNA"/>
</dbReference>